<keyword evidence="3" id="KW-1185">Reference proteome</keyword>
<protein>
    <submittedName>
        <fullName evidence="2">Uncharacterized protein</fullName>
    </submittedName>
</protein>
<dbReference type="Proteomes" id="UP000022910">
    <property type="component" value="Unassembled WGS sequence"/>
</dbReference>
<sequence>MNAKFNINGWYPISTIQNLGNQNSDNPKPDKSLYRSNDFQQSDQKLARN</sequence>
<evidence type="ECO:0000313" key="3">
    <source>
        <dbReference type="Proteomes" id="UP000022910"/>
    </source>
</evidence>
<name>A0A015K4E9_RHIIW</name>
<organism evidence="2 3">
    <name type="scientific">Rhizophagus irregularis (strain DAOM 197198w)</name>
    <name type="common">Glomus intraradices</name>
    <dbReference type="NCBI Taxonomy" id="1432141"/>
    <lineage>
        <taxon>Eukaryota</taxon>
        <taxon>Fungi</taxon>
        <taxon>Fungi incertae sedis</taxon>
        <taxon>Mucoromycota</taxon>
        <taxon>Glomeromycotina</taxon>
        <taxon>Glomeromycetes</taxon>
        <taxon>Glomerales</taxon>
        <taxon>Glomeraceae</taxon>
        <taxon>Rhizophagus</taxon>
    </lineage>
</organism>
<dbReference type="AlphaFoldDB" id="A0A015K4E9"/>
<comment type="caution">
    <text evidence="2">The sequence shown here is derived from an EMBL/GenBank/DDBJ whole genome shotgun (WGS) entry which is preliminary data.</text>
</comment>
<dbReference type="HOGENOM" id="CLU_3143823_0_0_1"/>
<evidence type="ECO:0000256" key="1">
    <source>
        <dbReference type="SAM" id="MobiDB-lite"/>
    </source>
</evidence>
<feature type="compositionally biased region" description="Polar residues" evidence="1">
    <location>
        <begin position="34"/>
        <end position="49"/>
    </location>
</feature>
<accession>A0A015K4E9</accession>
<reference evidence="2 3" key="1">
    <citation type="submission" date="2014-02" db="EMBL/GenBank/DDBJ databases">
        <title>Single nucleus genome sequencing reveals high similarity among nuclei of an endomycorrhizal fungus.</title>
        <authorList>
            <person name="Lin K."/>
            <person name="Geurts R."/>
            <person name="Zhang Z."/>
            <person name="Limpens E."/>
            <person name="Saunders D.G."/>
            <person name="Mu D."/>
            <person name="Pang E."/>
            <person name="Cao H."/>
            <person name="Cha H."/>
            <person name="Lin T."/>
            <person name="Zhou Q."/>
            <person name="Shang Y."/>
            <person name="Li Y."/>
            <person name="Ivanov S."/>
            <person name="Sharma T."/>
            <person name="Velzen R.V."/>
            <person name="Ruijter N.D."/>
            <person name="Aanen D.K."/>
            <person name="Win J."/>
            <person name="Kamoun S."/>
            <person name="Bisseling T."/>
            <person name="Huang S."/>
        </authorList>
    </citation>
    <scope>NUCLEOTIDE SEQUENCE [LARGE SCALE GENOMIC DNA]</scope>
    <source>
        <strain evidence="3">DAOM197198w</strain>
    </source>
</reference>
<dbReference type="EMBL" id="JEMT01028535">
    <property type="protein sequence ID" value="EXX54296.1"/>
    <property type="molecule type" value="Genomic_DNA"/>
</dbReference>
<evidence type="ECO:0000313" key="2">
    <source>
        <dbReference type="EMBL" id="EXX54296.1"/>
    </source>
</evidence>
<gene>
    <name evidence="2" type="ORF">RirG_235860</name>
</gene>
<feature type="region of interest" description="Disordered" evidence="1">
    <location>
        <begin position="16"/>
        <end position="49"/>
    </location>
</feature>
<feature type="compositionally biased region" description="Polar residues" evidence="1">
    <location>
        <begin position="16"/>
        <end position="26"/>
    </location>
</feature>
<proteinExistence type="predicted"/>